<gene>
    <name evidence="1" type="ORF">LTRI10_LOCUS25633</name>
</gene>
<dbReference type="AlphaFoldDB" id="A0AAV2EFR1"/>
<organism evidence="1 2">
    <name type="scientific">Linum trigynum</name>
    <dbReference type="NCBI Taxonomy" id="586398"/>
    <lineage>
        <taxon>Eukaryota</taxon>
        <taxon>Viridiplantae</taxon>
        <taxon>Streptophyta</taxon>
        <taxon>Embryophyta</taxon>
        <taxon>Tracheophyta</taxon>
        <taxon>Spermatophyta</taxon>
        <taxon>Magnoliopsida</taxon>
        <taxon>eudicotyledons</taxon>
        <taxon>Gunneridae</taxon>
        <taxon>Pentapetalae</taxon>
        <taxon>rosids</taxon>
        <taxon>fabids</taxon>
        <taxon>Malpighiales</taxon>
        <taxon>Linaceae</taxon>
        <taxon>Linum</taxon>
    </lineage>
</organism>
<keyword evidence="2" id="KW-1185">Reference proteome</keyword>
<accession>A0AAV2EFR1</accession>
<dbReference type="Proteomes" id="UP001497516">
    <property type="component" value="Chromosome 4"/>
</dbReference>
<proteinExistence type="predicted"/>
<name>A0AAV2EFR1_9ROSI</name>
<dbReference type="EMBL" id="OZ034817">
    <property type="protein sequence ID" value="CAL1384428.1"/>
    <property type="molecule type" value="Genomic_DNA"/>
</dbReference>
<sequence length="83" mass="9555">MKFKVLFYDSQGLEGPSQEFKVVFQVSLLVMAEPRNWPELAKSGRQFERATLKSHSRWKEENQAARFVPHESGCFLLQPEGIG</sequence>
<evidence type="ECO:0000313" key="1">
    <source>
        <dbReference type="EMBL" id="CAL1384428.1"/>
    </source>
</evidence>
<protein>
    <submittedName>
        <fullName evidence="1">Uncharacterized protein</fullName>
    </submittedName>
</protein>
<evidence type="ECO:0000313" key="2">
    <source>
        <dbReference type="Proteomes" id="UP001497516"/>
    </source>
</evidence>
<reference evidence="1 2" key="1">
    <citation type="submission" date="2024-04" db="EMBL/GenBank/DDBJ databases">
        <authorList>
            <person name="Fracassetti M."/>
        </authorList>
    </citation>
    <scope>NUCLEOTIDE SEQUENCE [LARGE SCALE GENOMIC DNA]</scope>
</reference>